<name>A0A161KCS9_9ZZZZ</name>
<dbReference type="InterPro" id="IPR011083">
    <property type="entry name" value="Phage_tail_collar_dom"/>
</dbReference>
<sequence length="176" mass="18762">MTQPFIGEIRIFPWDFSVRGWALAQGQLLSIQQNQALFSLLGTTYGGNGIQTFGLPDLRGRTPLGQGQAPFGGSYTMGQTSGTETVQLLITQIPQHTHQLVGTSATATKRGPAAHTIAADTSTIVDFYAAAVQAQLTQLAPTAIANQGGNAPHSNMQPYLTMNYSIALQGRFPSRN</sequence>
<proteinExistence type="predicted"/>
<evidence type="ECO:0000259" key="1">
    <source>
        <dbReference type="Pfam" id="PF07484"/>
    </source>
</evidence>
<evidence type="ECO:0000313" key="2">
    <source>
        <dbReference type="EMBL" id="CUS44032.1"/>
    </source>
</evidence>
<accession>A0A161KCS9</accession>
<dbReference type="EMBL" id="CZQE01000103">
    <property type="protein sequence ID" value="CUS44032.1"/>
    <property type="molecule type" value="Genomic_DNA"/>
</dbReference>
<dbReference type="SUPFAM" id="SSF88874">
    <property type="entry name" value="Receptor-binding domain of short tail fibre protein gp12"/>
    <property type="match status" value="1"/>
</dbReference>
<feature type="domain" description="Phage tail collar" evidence="1">
    <location>
        <begin position="7"/>
        <end position="63"/>
    </location>
</feature>
<dbReference type="InterPro" id="IPR037053">
    <property type="entry name" value="Phage_tail_collar_dom_sf"/>
</dbReference>
<dbReference type="Gene3D" id="3.90.1340.10">
    <property type="entry name" value="Phage tail collar domain"/>
    <property type="match status" value="1"/>
</dbReference>
<protein>
    <submittedName>
        <fullName evidence="2">Microcystin dependent protein</fullName>
    </submittedName>
</protein>
<reference evidence="2" key="1">
    <citation type="submission" date="2015-10" db="EMBL/GenBank/DDBJ databases">
        <authorList>
            <person name="Gilbert D.G."/>
        </authorList>
    </citation>
    <scope>NUCLEOTIDE SEQUENCE</scope>
</reference>
<organism evidence="2">
    <name type="scientific">hydrothermal vent metagenome</name>
    <dbReference type="NCBI Taxonomy" id="652676"/>
    <lineage>
        <taxon>unclassified sequences</taxon>
        <taxon>metagenomes</taxon>
        <taxon>ecological metagenomes</taxon>
    </lineage>
</organism>
<dbReference type="AlphaFoldDB" id="A0A161KCS9"/>
<dbReference type="Pfam" id="PF07484">
    <property type="entry name" value="Collar"/>
    <property type="match status" value="1"/>
</dbReference>
<gene>
    <name evidence="2" type="ORF">MGWOODY_Smn2706</name>
</gene>